<dbReference type="Gene3D" id="3.40.50.10310">
    <property type="entry name" value="Creatininase"/>
    <property type="match status" value="1"/>
</dbReference>
<dbReference type="RefSeq" id="WP_379189137.1">
    <property type="nucleotide sequence ID" value="NZ_JBHSOW010000058.1"/>
</dbReference>
<sequence>MNSANKLSSLLFSELTRTEIGQWAPEATVVLPVAAIEQHGPHLPVMADSLIAEGITSAAAALAGPQIPITVCPVVTYGASHHHLIFPGAMSLSTDTLIRTLRDLTDSLVSSGFRSIFLLNAHGGNEECVRLAARELALRHPVVAGAASYWTIAWEAIIEEEASASLGKLPGHAGGFETSLMLSLRPDLVRTDLLPLPGRGNKAAPPRDPASGPLIQRHGSWAAIDGYSDNASEASAETGNRLLGVISRAVADEFVRFHRLTFP</sequence>
<dbReference type="PANTHER" id="PTHR35005">
    <property type="entry name" value="3-DEHYDRO-SCYLLO-INOSOSE HYDROLASE"/>
    <property type="match status" value="1"/>
</dbReference>
<evidence type="ECO:0000313" key="7">
    <source>
        <dbReference type="Proteomes" id="UP001596047"/>
    </source>
</evidence>
<keyword evidence="3" id="KW-0378">Hydrolase</keyword>
<gene>
    <name evidence="6" type="ORF">ACFPYJ_15860</name>
</gene>
<comment type="cofactor">
    <cofactor evidence="1">
        <name>Zn(2+)</name>
        <dbReference type="ChEBI" id="CHEBI:29105"/>
    </cofactor>
</comment>
<dbReference type="InterPro" id="IPR003785">
    <property type="entry name" value="Creatininase/forma_Hydrolase"/>
</dbReference>
<keyword evidence="7" id="KW-1185">Reference proteome</keyword>
<comment type="similarity">
    <text evidence="5">Belongs to the creatininase superfamily.</text>
</comment>
<dbReference type="EMBL" id="JBHSOW010000058">
    <property type="protein sequence ID" value="MFC5650573.1"/>
    <property type="molecule type" value="Genomic_DNA"/>
</dbReference>
<organism evidence="6 7">
    <name type="scientific">Paenibacillus solisilvae</name>
    <dbReference type="NCBI Taxonomy" id="2486751"/>
    <lineage>
        <taxon>Bacteria</taxon>
        <taxon>Bacillati</taxon>
        <taxon>Bacillota</taxon>
        <taxon>Bacilli</taxon>
        <taxon>Bacillales</taxon>
        <taxon>Paenibacillaceae</taxon>
        <taxon>Paenibacillus</taxon>
    </lineage>
</organism>
<accession>A0ABW0VYM8</accession>
<evidence type="ECO:0000256" key="5">
    <source>
        <dbReference type="ARBA" id="ARBA00024029"/>
    </source>
</evidence>
<dbReference type="InterPro" id="IPR024087">
    <property type="entry name" value="Creatininase-like_sf"/>
</dbReference>
<dbReference type="SUPFAM" id="SSF102215">
    <property type="entry name" value="Creatininase"/>
    <property type="match status" value="1"/>
</dbReference>
<dbReference type="Proteomes" id="UP001596047">
    <property type="component" value="Unassembled WGS sequence"/>
</dbReference>
<evidence type="ECO:0000256" key="4">
    <source>
        <dbReference type="ARBA" id="ARBA00022833"/>
    </source>
</evidence>
<evidence type="ECO:0000256" key="3">
    <source>
        <dbReference type="ARBA" id="ARBA00022801"/>
    </source>
</evidence>
<name>A0ABW0VYM8_9BACL</name>
<dbReference type="Pfam" id="PF02633">
    <property type="entry name" value="Creatininase"/>
    <property type="match status" value="1"/>
</dbReference>
<keyword evidence="4" id="KW-0862">Zinc</keyword>
<evidence type="ECO:0000256" key="2">
    <source>
        <dbReference type="ARBA" id="ARBA00022723"/>
    </source>
</evidence>
<dbReference type="PANTHER" id="PTHR35005:SF1">
    <property type="entry name" value="2-AMINO-5-FORMYLAMINO-6-RIBOSYLAMINOPYRIMIDIN-4(3H)-ONE 5'-MONOPHOSPHATE DEFORMYLASE"/>
    <property type="match status" value="1"/>
</dbReference>
<comment type="caution">
    <text evidence="6">The sequence shown here is derived from an EMBL/GenBank/DDBJ whole genome shotgun (WGS) entry which is preliminary data.</text>
</comment>
<evidence type="ECO:0000256" key="1">
    <source>
        <dbReference type="ARBA" id="ARBA00001947"/>
    </source>
</evidence>
<reference evidence="7" key="1">
    <citation type="journal article" date="2019" name="Int. J. Syst. Evol. Microbiol.">
        <title>The Global Catalogue of Microorganisms (GCM) 10K type strain sequencing project: providing services to taxonomists for standard genome sequencing and annotation.</title>
        <authorList>
            <consortium name="The Broad Institute Genomics Platform"/>
            <consortium name="The Broad Institute Genome Sequencing Center for Infectious Disease"/>
            <person name="Wu L."/>
            <person name="Ma J."/>
        </authorList>
    </citation>
    <scope>NUCLEOTIDE SEQUENCE [LARGE SCALE GENOMIC DNA]</scope>
    <source>
        <strain evidence="7">CGMCC 1.3240</strain>
    </source>
</reference>
<keyword evidence="2" id="KW-0479">Metal-binding</keyword>
<proteinExistence type="inferred from homology"/>
<protein>
    <submittedName>
        <fullName evidence="6">Creatininase family protein</fullName>
    </submittedName>
</protein>
<evidence type="ECO:0000313" key="6">
    <source>
        <dbReference type="EMBL" id="MFC5650573.1"/>
    </source>
</evidence>